<dbReference type="EMBL" id="CP139558">
    <property type="protein sequence ID" value="WPU95236.1"/>
    <property type="molecule type" value="Genomic_DNA"/>
</dbReference>
<protein>
    <submittedName>
        <fullName evidence="7">RNA polymerase sigma-70 factor</fullName>
    </submittedName>
</protein>
<evidence type="ECO:0000256" key="4">
    <source>
        <dbReference type="ARBA" id="ARBA00023163"/>
    </source>
</evidence>
<organism evidence="7 8">
    <name type="scientific">Mucilaginibacter sabulilitoris</name>
    <dbReference type="NCBI Taxonomy" id="1173583"/>
    <lineage>
        <taxon>Bacteria</taxon>
        <taxon>Pseudomonadati</taxon>
        <taxon>Bacteroidota</taxon>
        <taxon>Sphingobacteriia</taxon>
        <taxon>Sphingobacteriales</taxon>
        <taxon>Sphingobacteriaceae</taxon>
        <taxon>Mucilaginibacter</taxon>
    </lineage>
</organism>
<dbReference type="NCBIfam" id="TIGR02985">
    <property type="entry name" value="Sig70_bacteroi1"/>
    <property type="match status" value="1"/>
</dbReference>
<reference evidence="7 8" key="1">
    <citation type="submission" date="2023-11" db="EMBL/GenBank/DDBJ databases">
        <title>Analysis of the Genomes of Mucilaginibacter gossypii cycad 4 and M. sabulilitoris SNA2: microbes with the potential for plant growth promotion.</title>
        <authorList>
            <person name="Hirsch A.M."/>
            <person name="Humm E."/>
            <person name="Rubbi M."/>
            <person name="Del Vecchio G."/>
            <person name="Ha S.M."/>
            <person name="Pellegrini M."/>
            <person name="Gunsalus R.P."/>
        </authorList>
    </citation>
    <scope>NUCLEOTIDE SEQUENCE [LARGE SCALE GENOMIC DNA]</scope>
    <source>
        <strain evidence="7 8">SNA2</strain>
    </source>
</reference>
<accession>A0ABZ0TQU8</accession>
<dbReference type="Proteomes" id="UP001324380">
    <property type="component" value="Chromosome"/>
</dbReference>
<dbReference type="InterPro" id="IPR014284">
    <property type="entry name" value="RNA_pol_sigma-70_dom"/>
</dbReference>
<gene>
    <name evidence="7" type="ORF">SNE25_06835</name>
</gene>
<feature type="domain" description="RNA polymerase sigma-70 region 2" evidence="5">
    <location>
        <begin position="24"/>
        <end position="88"/>
    </location>
</feature>
<dbReference type="SUPFAM" id="SSF88946">
    <property type="entry name" value="Sigma2 domain of RNA polymerase sigma factors"/>
    <property type="match status" value="1"/>
</dbReference>
<dbReference type="Pfam" id="PF04542">
    <property type="entry name" value="Sigma70_r2"/>
    <property type="match status" value="1"/>
</dbReference>
<dbReference type="NCBIfam" id="TIGR02937">
    <property type="entry name" value="sigma70-ECF"/>
    <property type="match status" value="1"/>
</dbReference>
<dbReference type="RefSeq" id="WP_321564348.1">
    <property type="nucleotide sequence ID" value="NZ_CP139558.1"/>
</dbReference>
<keyword evidence="2" id="KW-0805">Transcription regulation</keyword>
<dbReference type="Gene3D" id="1.10.1740.10">
    <property type="match status" value="1"/>
</dbReference>
<dbReference type="PANTHER" id="PTHR43133">
    <property type="entry name" value="RNA POLYMERASE ECF-TYPE SIGMA FACTO"/>
    <property type="match status" value="1"/>
</dbReference>
<keyword evidence="4" id="KW-0804">Transcription</keyword>
<dbReference type="InterPro" id="IPR014327">
    <property type="entry name" value="RNA_pol_sigma70_bacteroid"/>
</dbReference>
<keyword evidence="3" id="KW-0731">Sigma factor</keyword>
<dbReference type="Gene3D" id="1.10.10.10">
    <property type="entry name" value="Winged helix-like DNA-binding domain superfamily/Winged helix DNA-binding domain"/>
    <property type="match status" value="1"/>
</dbReference>
<dbReference type="SUPFAM" id="SSF88659">
    <property type="entry name" value="Sigma3 and sigma4 domains of RNA polymerase sigma factors"/>
    <property type="match status" value="1"/>
</dbReference>
<evidence type="ECO:0000256" key="3">
    <source>
        <dbReference type="ARBA" id="ARBA00023082"/>
    </source>
</evidence>
<dbReference type="InterPro" id="IPR039425">
    <property type="entry name" value="RNA_pol_sigma-70-like"/>
</dbReference>
<dbReference type="InterPro" id="IPR013249">
    <property type="entry name" value="RNA_pol_sigma70_r4_t2"/>
</dbReference>
<evidence type="ECO:0000259" key="5">
    <source>
        <dbReference type="Pfam" id="PF04542"/>
    </source>
</evidence>
<name>A0ABZ0TQU8_9SPHI</name>
<evidence type="ECO:0000256" key="1">
    <source>
        <dbReference type="ARBA" id="ARBA00010641"/>
    </source>
</evidence>
<dbReference type="CDD" id="cd06171">
    <property type="entry name" value="Sigma70_r4"/>
    <property type="match status" value="1"/>
</dbReference>
<evidence type="ECO:0000259" key="6">
    <source>
        <dbReference type="Pfam" id="PF08281"/>
    </source>
</evidence>
<evidence type="ECO:0000313" key="8">
    <source>
        <dbReference type="Proteomes" id="UP001324380"/>
    </source>
</evidence>
<dbReference type="InterPro" id="IPR013325">
    <property type="entry name" value="RNA_pol_sigma_r2"/>
</dbReference>
<sequence>MHFDNEKTLLVEVAQNNPAAFELLFKQYHNKVYSYSIKICQSALQAEEIVQDVFIKVWINRASLPNIENFGAYIRIMARNQVLQVLKRIALETRCHALMNQDWTEQQKETENYIYYNDTRKILDRALSTLPPQQRLIYNMCHLQGMKQQEVANQLHISRLTVKAHLRRAVQTVRSIVLVDSHILVAIILSQLFKK</sequence>
<dbReference type="InterPro" id="IPR007627">
    <property type="entry name" value="RNA_pol_sigma70_r2"/>
</dbReference>
<dbReference type="InterPro" id="IPR013324">
    <property type="entry name" value="RNA_pol_sigma_r3/r4-like"/>
</dbReference>
<feature type="domain" description="RNA polymerase sigma factor 70 region 4 type 2" evidence="6">
    <location>
        <begin position="121"/>
        <end position="171"/>
    </location>
</feature>
<dbReference type="PANTHER" id="PTHR43133:SF46">
    <property type="entry name" value="RNA POLYMERASE SIGMA-70 FACTOR ECF SUBFAMILY"/>
    <property type="match status" value="1"/>
</dbReference>
<dbReference type="InterPro" id="IPR036388">
    <property type="entry name" value="WH-like_DNA-bd_sf"/>
</dbReference>
<proteinExistence type="inferred from homology"/>
<comment type="similarity">
    <text evidence="1">Belongs to the sigma-70 factor family. ECF subfamily.</text>
</comment>
<dbReference type="Pfam" id="PF08281">
    <property type="entry name" value="Sigma70_r4_2"/>
    <property type="match status" value="1"/>
</dbReference>
<evidence type="ECO:0000313" key="7">
    <source>
        <dbReference type="EMBL" id="WPU95236.1"/>
    </source>
</evidence>
<keyword evidence="8" id="KW-1185">Reference proteome</keyword>
<evidence type="ECO:0000256" key="2">
    <source>
        <dbReference type="ARBA" id="ARBA00023015"/>
    </source>
</evidence>